<proteinExistence type="predicted"/>
<dbReference type="Pfam" id="PF01923">
    <property type="entry name" value="Cob_adeno_trans"/>
    <property type="match status" value="1"/>
</dbReference>
<evidence type="ECO:0000256" key="3">
    <source>
        <dbReference type="ARBA" id="ARBA00022840"/>
    </source>
</evidence>
<dbReference type="InterPro" id="IPR016030">
    <property type="entry name" value="CblAdoTrfase-like"/>
</dbReference>
<dbReference type="AlphaFoldDB" id="A0A934HRG1"/>
<evidence type="ECO:0000313" key="6">
    <source>
        <dbReference type="Proteomes" id="UP000622687"/>
    </source>
</evidence>
<dbReference type="Proteomes" id="UP000622687">
    <property type="component" value="Unassembled WGS sequence"/>
</dbReference>
<dbReference type="InterPro" id="IPR009194">
    <property type="entry name" value="AdoTrfase_EutT"/>
</dbReference>
<dbReference type="PIRSF" id="PIRSF012294">
    <property type="entry name" value="ATR_EutT"/>
    <property type="match status" value="1"/>
</dbReference>
<gene>
    <name evidence="5" type="ORF">I6U51_04350</name>
</gene>
<dbReference type="RefSeq" id="WP_211141372.1">
    <property type="nucleotide sequence ID" value="NZ_JAEEGB010000005.1"/>
</dbReference>
<evidence type="ECO:0000256" key="1">
    <source>
        <dbReference type="ARBA" id="ARBA00022679"/>
    </source>
</evidence>
<dbReference type="SUPFAM" id="SSF89028">
    <property type="entry name" value="Cobalamin adenosyltransferase-like"/>
    <property type="match status" value="1"/>
</dbReference>
<dbReference type="EMBL" id="JAEEGB010000005">
    <property type="protein sequence ID" value="MBI6871938.1"/>
    <property type="molecule type" value="Genomic_DNA"/>
</dbReference>
<dbReference type="GO" id="GO:0005524">
    <property type="term" value="F:ATP binding"/>
    <property type="evidence" value="ECO:0007669"/>
    <property type="project" value="UniProtKB-KW"/>
</dbReference>
<keyword evidence="1" id="KW-0808">Transferase</keyword>
<dbReference type="GO" id="GO:0006580">
    <property type="term" value="P:ethanolamine metabolic process"/>
    <property type="evidence" value="ECO:0007669"/>
    <property type="project" value="InterPro"/>
</dbReference>
<dbReference type="Gene3D" id="1.20.1200.10">
    <property type="entry name" value="Cobalamin adenosyltransferase-like"/>
    <property type="match status" value="1"/>
</dbReference>
<sequence>MSVLTESTLRNKLRNTSVTEYEVEKGVIVTPSARQYLQDKNIKLVYKDEKSKEVNSQNIQSEVKAFTPKYIHVNGGVFEKKPEHMTQLKDNKLVAKDHKRIIFRGKIDSLQSKILEVQVQCKNINEIKVLKELEEVLGYVRKILEAEVLEKEFNLDTLIGLSSDELRAYSHNPKKNLNTEHIFYPSIDMGPIVIWLNALRALSREVEISAYQAFKNEENESTREDIALALNRLSSCFYIMMCKYMAGKYK</sequence>
<evidence type="ECO:0000256" key="2">
    <source>
        <dbReference type="ARBA" id="ARBA00022741"/>
    </source>
</evidence>
<name>A0A934HRG1_9CLOT</name>
<keyword evidence="2" id="KW-0547">Nucleotide-binding</keyword>
<reference evidence="5" key="1">
    <citation type="submission" date="2020-12" db="EMBL/GenBank/DDBJ databases">
        <title>Clostridium thailandense sp. nov., a novel acetogenic bacterium isolated from peat land soil in Thailand.</title>
        <authorList>
            <person name="Chaikitkaew S."/>
            <person name="Birkeland N.K."/>
        </authorList>
    </citation>
    <scope>NUCLEOTIDE SEQUENCE</scope>
    <source>
        <strain evidence="5">DSM 17425</strain>
    </source>
</reference>
<feature type="domain" description="Cobalamin adenosyltransferase-like" evidence="4">
    <location>
        <begin position="80"/>
        <end position="243"/>
    </location>
</feature>
<dbReference type="InterPro" id="IPR036451">
    <property type="entry name" value="CblAdoTrfase-like_sf"/>
</dbReference>
<dbReference type="GO" id="GO:0009236">
    <property type="term" value="P:cobalamin biosynthetic process"/>
    <property type="evidence" value="ECO:0007669"/>
    <property type="project" value="InterPro"/>
</dbReference>
<comment type="caution">
    <text evidence="5">The sequence shown here is derived from an EMBL/GenBank/DDBJ whole genome shotgun (WGS) entry which is preliminary data.</text>
</comment>
<accession>A0A934HRG1</accession>
<evidence type="ECO:0000259" key="4">
    <source>
        <dbReference type="Pfam" id="PF01923"/>
    </source>
</evidence>
<evidence type="ECO:0000313" key="5">
    <source>
        <dbReference type="EMBL" id="MBI6871938.1"/>
    </source>
</evidence>
<organism evidence="5 6">
    <name type="scientific">Clostridium aciditolerans</name>
    <dbReference type="NCBI Taxonomy" id="339861"/>
    <lineage>
        <taxon>Bacteria</taxon>
        <taxon>Bacillati</taxon>
        <taxon>Bacillota</taxon>
        <taxon>Clostridia</taxon>
        <taxon>Eubacteriales</taxon>
        <taxon>Clostridiaceae</taxon>
        <taxon>Clostridium</taxon>
    </lineage>
</organism>
<dbReference type="GO" id="GO:0008817">
    <property type="term" value="F:corrinoid adenosyltransferase activity"/>
    <property type="evidence" value="ECO:0007669"/>
    <property type="project" value="InterPro"/>
</dbReference>
<keyword evidence="3" id="KW-0067">ATP-binding</keyword>
<protein>
    <submittedName>
        <fullName evidence="5">Cobalamin adenosyltransferase</fullName>
    </submittedName>
</protein>
<keyword evidence="6" id="KW-1185">Reference proteome</keyword>